<accession>A0A4P2QU95</accession>
<gene>
    <name evidence="5" type="ORF">SOCE836_058020</name>
</gene>
<evidence type="ECO:0000259" key="4">
    <source>
        <dbReference type="SMART" id="SM00382"/>
    </source>
</evidence>
<dbReference type="Proteomes" id="UP000295497">
    <property type="component" value="Chromosome"/>
</dbReference>
<dbReference type="EMBL" id="CP012672">
    <property type="protein sequence ID" value="AUX33641.1"/>
    <property type="molecule type" value="Genomic_DNA"/>
</dbReference>
<dbReference type="CDD" id="cd19481">
    <property type="entry name" value="RecA-like_protease"/>
    <property type="match status" value="1"/>
</dbReference>
<name>A0A4P2QU95_SORCE</name>
<reference evidence="5 6" key="1">
    <citation type="submission" date="2015-09" db="EMBL/GenBank/DDBJ databases">
        <title>Sorangium comparison.</title>
        <authorList>
            <person name="Zaburannyi N."/>
            <person name="Bunk B."/>
            <person name="Overmann J."/>
            <person name="Mueller R."/>
        </authorList>
    </citation>
    <scope>NUCLEOTIDE SEQUENCE [LARGE SCALE GENOMIC DNA]</scope>
    <source>
        <strain evidence="5 6">So ce836</strain>
    </source>
</reference>
<comment type="similarity">
    <text evidence="1">Belongs to the AAA ATPase family.</text>
</comment>
<protein>
    <submittedName>
        <fullName evidence="5">ATPase AAA</fullName>
    </submittedName>
</protein>
<dbReference type="InterPro" id="IPR003959">
    <property type="entry name" value="ATPase_AAA_core"/>
</dbReference>
<dbReference type="PANTHER" id="PTHR23073">
    <property type="entry name" value="26S PROTEASOME REGULATORY SUBUNIT"/>
    <property type="match status" value="1"/>
</dbReference>
<dbReference type="Pfam" id="PF00004">
    <property type="entry name" value="AAA"/>
    <property type="match status" value="1"/>
</dbReference>
<evidence type="ECO:0000256" key="3">
    <source>
        <dbReference type="ARBA" id="ARBA00022840"/>
    </source>
</evidence>
<dbReference type="RefSeq" id="WP_237244125.1">
    <property type="nucleotide sequence ID" value="NZ_CP012672.1"/>
</dbReference>
<proteinExistence type="inferred from homology"/>
<dbReference type="Gene3D" id="3.40.50.300">
    <property type="entry name" value="P-loop containing nucleotide triphosphate hydrolases"/>
    <property type="match status" value="1"/>
</dbReference>
<dbReference type="InterPro" id="IPR050221">
    <property type="entry name" value="26S_Proteasome_ATPase"/>
</dbReference>
<dbReference type="InterPro" id="IPR027417">
    <property type="entry name" value="P-loop_NTPase"/>
</dbReference>
<evidence type="ECO:0000313" key="5">
    <source>
        <dbReference type="EMBL" id="AUX33641.1"/>
    </source>
</evidence>
<dbReference type="SUPFAM" id="SSF52540">
    <property type="entry name" value="P-loop containing nucleoside triphosphate hydrolases"/>
    <property type="match status" value="1"/>
</dbReference>
<evidence type="ECO:0000256" key="1">
    <source>
        <dbReference type="ARBA" id="ARBA00006914"/>
    </source>
</evidence>
<sequence>MGMARMTKIVENAADLERELLWFRSVLEARIKIHFGNDATGGSVLDIAPPDLGGSSSEYAGFVRRHQLSFVERLALVLALVPHLRPQLLDVCFGRDAAVDRRLTEFGGAQLGADGELLPTAETLAFILGGDDLAVRFSAQLLLDPEHLFARHDVLRLGGGDEVTPMKAPLRISEELLCLFTTGEPRRLGCGPGFPAQRIETRLGWEDVVLQPSTRKHLEEIETWIEHGATLMADWGMAGKLRPGYRSLFYGPPGTGKTMTACLLGKSTGREVYKVDISLMVSKYLGETEKNLGRVFDQAERRGWILFFDEADALFGKRSETRDAHDRYANQQVSFLLQRIETFDGLAVLASNLRDNLDDAFARRFESIIYFPMPRAEERARLWRQGLSPKARLDGSVDLEKIAREHALAGGAIMNVIRYASLQALRERGRPLTVEDLLQGIRKEYAKQGKAG</sequence>
<dbReference type="InterPro" id="IPR003593">
    <property type="entry name" value="AAA+_ATPase"/>
</dbReference>
<keyword evidence="3" id="KW-0067">ATP-binding</keyword>
<dbReference type="AlphaFoldDB" id="A0A4P2QU95"/>
<evidence type="ECO:0000313" key="6">
    <source>
        <dbReference type="Proteomes" id="UP000295497"/>
    </source>
</evidence>
<dbReference type="GO" id="GO:0005524">
    <property type="term" value="F:ATP binding"/>
    <property type="evidence" value="ECO:0007669"/>
    <property type="project" value="UniProtKB-KW"/>
</dbReference>
<feature type="domain" description="AAA+ ATPase" evidence="4">
    <location>
        <begin position="243"/>
        <end position="375"/>
    </location>
</feature>
<dbReference type="GO" id="GO:0016887">
    <property type="term" value="F:ATP hydrolysis activity"/>
    <property type="evidence" value="ECO:0007669"/>
    <property type="project" value="InterPro"/>
</dbReference>
<evidence type="ECO:0000256" key="2">
    <source>
        <dbReference type="ARBA" id="ARBA00022741"/>
    </source>
</evidence>
<dbReference type="Gene3D" id="1.10.8.60">
    <property type="match status" value="1"/>
</dbReference>
<keyword evidence="2" id="KW-0547">Nucleotide-binding</keyword>
<dbReference type="SMART" id="SM00382">
    <property type="entry name" value="AAA"/>
    <property type="match status" value="1"/>
</dbReference>
<organism evidence="5 6">
    <name type="scientific">Sorangium cellulosum</name>
    <name type="common">Polyangium cellulosum</name>
    <dbReference type="NCBI Taxonomy" id="56"/>
    <lineage>
        <taxon>Bacteria</taxon>
        <taxon>Pseudomonadati</taxon>
        <taxon>Myxococcota</taxon>
        <taxon>Polyangia</taxon>
        <taxon>Polyangiales</taxon>
        <taxon>Polyangiaceae</taxon>
        <taxon>Sorangium</taxon>
    </lineage>
</organism>